<dbReference type="Pfam" id="PF20153">
    <property type="entry name" value="DUF6535"/>
    <property type="match status" value="1"/>
</dbReference>
<feature type="transmembrane region" description="Helical" evidence="2">
    <location>
        <begin position="258"/>
        <end position="277"/>
    </location>
</feature>
<evidence type="ECO:0000313" key="5">
    <source>
        <dbReference type="Proteomes" id="UP000759537"/>
    </source>
</evidence>
<organism evidence="4 5">
    <name type="scientific">Russula ochroleuca</name>
    <dbReference type="NCBI Taxonomy" id="152965"/>
    <lineage>
        <taxon>Eukaryota</taxon>
        <taxon>Fungi</taxon>
        <taxon>Dikarya</taxon>
        <taxon>Basidiomycota</taxon>
        <taxon>Agaricomycotina</taxon>
        <taxon>Agaricomycetes</taxon>
        <taxon>Russulales</taxon>
        <taxon>Russulaceae</taxon>
        <taxon>Russula</taxon>
    </lineage>
</organism>
<evidence type="ECO:0000256" key="2">
    <source>
        <dbReference type="SAM" id="Phobius"/>
    </source>
</evidence>
<dbReference type="EMBL" id="WHVB01000058">
    <property type="protein sequence ID" value="KAF8464182.1"/>
    <property type="molecule type" value="Genomic_DNA"/>
</dbReference>
<protein>
    <recommendedName>
        <fullName evidence="3">DUF6535 domain-containing protein</fullName>
    </recommendedName>
</protein>
<dbReference type="AlphaFoldDB" id="A0A9P5JUR3"/>
<feature type="transmembrane region" description="Helical" evidence="2">
    <location>
        <begin position="139"/>
        <end position="161"/>
    </location>
</feature>
<feature type="transmembrane region" description="Helical" evidence="2">
    <location>
        <begin position="204"/>
        <end position="224"/>
    </location>
</feature>
<feature type="compositionally biased region" description="Polar residues" evidence="1">
    <location>
        <begin position="733"/>
        <end position="743"/>
    </location>
</feature>
<feature type="domain" description="DUF6535" evidence="3">
    <location>
        <begin position="42"/>
        <end position="222"/>
    </location>
</feature>
<reference evidence="4" key="2">
    <citation type="journal article" date="2020" name="Nat. Commun.">
        <title>Large-scale genome sequencing of mycorrhizal fungi provides insights into the early evolution of symbiotic traits.</title>
        <authorList>
            <person name="Miyauchi S."/>
            <person name="Kiss E."/>
            <person name="Kuo A."/>
            <person name="Drula E."/>
            <person name="Kohler A."/>
            <person name="Sanchez-Garcia M."/>
            <person name="Morin E."/>
            <person name="Andreopoulos B."/>
            <person name="Barry K.W."/>
            <person name="Bonito G."/>
            <person name="Buee M."/>
            <person name="Carver A."/>
            <person name="Chen C."/>
            <person name="Cichocki N."/>
            <person name="Clum A."/>
            <person name="Culley D."/>
            <person name="Crous P.W."/>
            <person name="Fauchery L."/>
            <person name="Girlanda M."/>
            <person name="Hayes R.D."/>
            <person name="Keri Z."/>
            <person name="LaButti K."/>
            <person name="Lipzen A."/>
            <person name="Lombard V."/>
            <person name="Magnuson J."/>
            <person name="Maillard F."/>
            <person name="Murat C."/>
            <person name="Nolan M."/>
            <person name="Ohm R.A."/>
            <person name="Pangilinan J."/>
            <person name="Pereira M.F."/>
            <person name="Perotto S."/>
            <person name="Peter M."/>
            <person name="Pfister S."/>
            <person name="Riley R."/>
            <person name="Sitrit Y."/>
            <person name="Stielow J.B."/>
            <person name="Szollosi G."/>
            <person name="Zifcakova L."/>
            <person name="Stursova M."/>
            <person name="Spatafora J.W."/>
            <person name="Tedersoo L."/>
            <person name="Vaario L.M."/>
            <person name="Yamada A."/>
            <person name="Yan M."/>
            <person name="Wang P."/>
            <person name="Xu J."/>
            <person name="Bruns T."/>
            <person name="Baldrian P."/>
            <person name="Vilgalys R."/>
            <person name="Dunand C."/>
            <person name="Henrissat B."/>
            <person name="Grigoriev I.V."/>
            <person name="Hibbett D."/>
            <person name="Nagy L.G."/>
            <person name="Martin F.M."/>
        </authorList>
    </citation>
    <scope>NUCLEOTIDE SEQUENCE</scope>
    <source>
        <strain evidence="4">Prilba</strain>
    </source>
</reference>
<dbReference type="OrthoDB" id="3219854at2759"/>
<sequence>MPHSDIAPSELDPDDFLNIRAWQNQVFQGDLSDGSEALFTMFLDRSIEEDNKMVESWEGDAKGMPVFSVLLSAVVAVSLTLSVPSIRQNPQHTSAFYLAHIYQQLSTQPNGSQASIPSNLSNPTEPYTPPTLAVWVNGLWFMSLVMSLTCAILATLVQRWARRYLMVAYPRSSYYPHKKARIRAFYRHGVEKLHTPLAVEALPALLHISLFLFLAGLSVFLFGFHLIIFKIVTAWIALCVTLYACVTFLPIIRKDSPYSSPFSASVSFCLIGIRYVFRLRYVFPRPLLQMLPDFDHPICLSIPSAVHIDGVHSHGLNRTAEEYALKLPPNIDHRSLLWTFESLGEDTDLEKFFEGLATLSDSETGKHLNLQQDFIGPHRKRLSNTLIGLMNRTLSSNLVTESVKQRRMITCIKVIESTSLLGPWCILSCFLFGDWYRSLRCIEFGLFVQNWKSITHPVTSFYAQCVAALTISIVRDRDERWFQLASGLLLDATKSLLDEYTAHGESILLANAIFIARRTVQAYTGSAEHHRIDILRSSSRTLETVCKLDIRGTLPELRHQFCGLWNQLVDTAQTDVRPHRVSVSTMTLKNIRKLFITLHESSGTPTTTFYTTTNGWDPVLDDPKSYPMCTIDCHRPSWVPNLGFDEPAPHSAVPPPTPNFMYMPAYTFLSPPAPPSTFPRFLSSPLAAPYPTLPVLFHHGAPFVDQHPHLAAPPPVAIAPFPIPQLTCPRASSVPNGGNTQSQPRPRPPPRSASSSSVPSIYLDCGSSSSSILSGGHD</sequence>
<evidence type="ECO:0000313" key="4">
    <source>
        <dbReference type="EMBL" id="KAF8464182.1"/>
    </source>
</evidence>
<keyword evidence="5" id="KW-1185">Reference proteome</keyword>
<keyword evidence="2" id="KW-1133">Transmembrane helix</keyword>
<keyword evidence="2" id="KW-0472">Membrane</keyword>
<comment type="caution">
    <text evidence="4">The sequence shown here is derived from an EMBL/GenBank/DDBJ whole genome shotgun (WGS) entry which is preliminary data.</text>
</comment>
<feature type="compositionally biased region" description="Low complexity" evidence="1">
    <location>
        <begin position="752"/>
        <end position="778"/>
    </location>
</feature>
<dbReference type="Proteomes" id="UP000759537">
    <property type="component" value="Unassembled WGS sequence"/>
</dbReference>
<feature type="transmembrane region" description="Helical" evidence="2">
    <location>
        <begin position="231"/>
        <end position="252"/>
    </location>
</feature>
<feature type="transmembrane region" description="Helical" evidence="2">
    <location>
        <begin position="63"/>
        <end position="83"/>
    </location>
</feature>
<name>A0A9P5JUR3_9AGAM</name>
<reference evidence="4" key="1">
    <citation type="submission" date="2019-10" db="EMBL/GenBank/DDBJ databases">
        <authorList>
            <consortium name="DOE Joint Genome Institute"/>
            <person name="Kuo A."/>
            <person name="Miyauchi S."/>
            <person name="Kiss E."/>
            <person name="Drula E."/>
            <person name="Kohler A."/>
            <person name="Sanchez-Garcia M."/>
            <person name="Andreopoulos B."/>
            <person name="Barry K.W."/>
            <person name="Bonito G."/>
            <person name="Buee M."/>
            <person name="Carver A."/>
            <person name="Chen C."/>
            <person name="Cichocki N."/>
            <person name="Clum A."/>
            <person name="Culley D."/>
            <person name="Crous P.W."/>
            <person name="Fauchery L."/>
            <person name="Girlanda M."/>
            <person name="Hayes R."/>
            <person name="Keri Z."/>
            <person name="LaButti K."/>
            <person name="Lipzen A."/>
            <person name="Lombard V."/>
            <person name="Magnuson J."/>
            <person name="Maillard F."/>
            <person name="Morin E."/>
            <person name="Murat C."/>
            <person name="Nolan M."/>
            <person name="Ohm R."/>
            <person name="Pangilinan J."/>
            <person name="Pereira M."/>
            <person name="Perotto S."/>
            <person name="Peter M."/>
            <person name="Riley R."/>
            <person name="Sitrit Y."/>
            <person name="Stielow B."/>
            <person name="Szollosi G."/>
            <person name="Zifcakova L."/>
            <person name="Stursova M."/>
            <person name="Spatafora J.W."/>
            <person name="Tedersoo L."/>
            <person name="Vaario L.-M."/>
            <person name="Yamada A."/>
            <person name="Yan M."/>
            <person name="Wang P."/>
            <person name="Xu J."/>
            <person name="Bruns T."/>
            <person name="Baldrian P."/>
            <person name="Vilgalys R."/>
            <person name="Henrissat B."/>
            <person name="Grigoriev I.V."/>
            <person name="Hibbett D."/>
            <person name="Nagy L.G."/>
            <person name="Martin F.M."/>
        </authorList>
    </citation>
    <scope>NUCLEOTIDE SEQUENCE</scope>
    <source>
        <strain evidence="4">Prilba</strain>
    </source>
</reference>
<evidence type="ECO:0000256" key="1">
    <source>
        <dbReference type="SAM" id="MobiDB-lite"/>
    </source>
</evidence>
<keyword evidence="2" id="KW-0812">Transmembrane</keyword>
<proteinExistence type="predicted"/>
<gene>
    <name evidence="4" type="ORF">DFH94DRAFT_658828</name>
</gene>
<evidence type="ECO:0000259" key="3">
    <source>
        <dbReference type="Pfam" id="PF20153"/>
    </source>
</evidence>
<feature type="transmembrane region" description="Helical" evidence="2">
    <location>
        <begin position="414"/>
        <end position="433"/>
    </location>
</feature>
<dbReference type="InterPro" id="IPR045338">
    <property type="entry name" value="DUF6535"/>
</dbReference>
<accession>A0A9P5JUR3</accession>
<feature type="region of interest" description="Disordered" evidence="1">
    <location>
        <begin position="729"/>
        <end position="778"/>
    </location>
</feature>